<feature type="domain" description="CCHC-type" evidence="3">
    <location>
        <begin position="27"/>
        <end position="42"/>
    </location>
</feature>
<evidence type="ECO:0000256" key="2">
    <source>
        <dbReference type="SAM" id="MobiDB-lite"/>
    </source>
</evidence>
<evidence type="ECO:0000313" key="4">
    <source>
        <dbReference type="EMBL" id="KAL3687096.1"/>
    </source>
</evidence>
<reference evidence="4 5" key="1">
    <citation type="submission" date="2024-09" db="EMBL/GenBank/DDBJ databases">
        <title>Chromosome-scale assembly of Riccia sorocarpa.</title>
        <authorList>
            <person name="Paukszto L."/>
        </authorList>
    </citation>
    <scope>NUCLEOTIDE SEQUENCE [LARGE SCALE GENOMIC DNA]</scope>
    <source>
        <strain evidence="4">LP-2024</strain>
        <tissue evidence="4">Aerial parts of the thallus</tissue>
    </source>
</reference>
<comment type="caution">
    <text evidence="4">The sequence shown here is derived from an EMBL/GenBank/DDBJ whole genome shotgun (WGS) entry which is preliminary data.</text>
</comment>
<dbReference type="EMBL" id="JBJQOH010000004">
    <property type="protein sequence ID" value="KAL3687096.1"/>
    <property type="molecule type" value="Genomic_DNA"/>
</dbReference>
<proteinExistence type="predicted"/>
<gene>
    <name evidence="4" type="ORF">R1sor_013405</name>
</gene>
<dbReference type="PROSITE" id="PS50158">
    <property type="entry name" value="ZF_CCHC"/>
    <property type="match status" value="1"/>
</dbReference>
<feature type="compositionally biased region" description="Polar residues" evidence="2">
    <location>
        <begin position="143"/>
        <end position="152"/>
    </location>
</feature>
<feature type="compositionally biased region" description="Basic and acidic residues" evidence="2">
    <location>
        <begin position="206"/>
        <end position="219"/>
    </location>
</feature>
<evidence type="ECO:0000259" key="3">
    <source>
        <dbReference type="PROSITE" id="PS50158"/>
    </source>
</evidence>
<dbReference type="InterPro" id="IPR001878">
    <property type="entry name" value="Znf_CCHC"/>
</dbReference>
<feature type="compositionally biased region" description="Polar residues" evidence="2">
    <location>
        <begin position="166"/>
        <end position="190"/>
    </location>
</feature>
<dbReference type="Pfam" id="PF00098">
    <property type="entry name" value="zf-CCHC"/>
    <property type="match status" value="1"/>
</dbReference>
<keyword evidence="5" id="KW-1185">Reference proteome</keyword>
<feature type="compositionally biased region" description="Basic and acidic residues" evidence="2">
    <location>
        <begin position="492"/>
        <end position="512"/>
    </location>
</feature>
<feature type="compositionally biased region" description="Acidic residues" evidence="2">
    <location>
        <begin position="127"/>
        <end position="139"/>
    </location>
</feature>
<accession>A0ABD3H8B4</accession>
<feature type="region of interest" description="Disordered" evidence="2">
    <location>
        <begin position="59"/>
        <end position="88"/>
    </location>
</feature>
<feature type="region of interest" description="Disordered" evidence="2">
    <location>
        <begin position="450"/>
        <end position="522"/>
    </location>
</feature>
<name>A0ABD3H8B4_9MARC</name>
<dbReference type="SMART" id="SM00343">
    <property type="entry name" value="ZnF_C2HC"/>
    <property type="match status" value="1"/>
</dbReference>
<protein>
    <recommendedName>
        <fullName evidence="3">CCHC-type domain-containing protein</fullName>
    </recommendedName>
</protein>
<evidence type="ECO:0000256" key="1">
    <source>
        <dbReference type="PROSITE-ProRule" id="PRU00047"/>
    </source>
</evidence>
<keyword evidence="1" id="KW-0479">Metal-binding</keyword>
<sequence>MKDMIKMVVPDRIMRQGITYTKLPDTCFICRERGHFARTCPSSQETTEAVKQAFIPTRCHNQPEGDPPLGRTTVPAPANTRRQPTKNTCVDRTDAEGFRRVRSRNSRCFQEPERQVNMKIDSRFEVQQEDEEIEEETGEQEQRNMSQNQQPELFNRGPIPQRPLDRTQQGSQNEAQSSDQTVGSKHTLSSPDRCFSSARNYTPVHSDGRKKLKQGDKDVQSLAQSHPIKVSLQLVENEEGRRRWMSYFKASLEDLEDPDIKQQKEEKWKNHPPIVEDPRIRLDLAWASVNRILKEMRRKKKAVSASGEELLQEFERWRTALLQSNTQEDVSSAFREVNVGHFVATKANEPEEKRRDTLGDITNGHSSRKCNMKTWSPVATRQCSPALHMEKLARYAAEQRARQQNSEHTMDPGGSRLPSERTQNLYPTPVIGQIPTERAPQTLPKVLHRATPTGHGNSKLFTAGPSTAAKDRPEEGLKPATYADKVGQNEGRGLRPMEQRQRPMEAWRAARDRRNKALTHGG</sequence>
<feature type="region of interest" description="Disordered" evidence="2">
    <location>
        <begin position="397"/>
        <end position="427"/>
    </location>
</feature>
<organism evidence="4 5">
    <name type="scientific">Riccia sorocarpa</name>
    <dbReference type="NCBI Taxonomy" id="122646"/>
    <lineage>
        <taxon>Eukaryota</taxon>
        <taxon>Viridiplantae</taxon>
        <taxon>Streptophyta</taxon>
        <taxon>Embryophyta</taxon>
        <taxon>Marchantiophyta</taxon>
        <taxon>Marchantiopsida</taxon>
        <taxon>Marchantiidae</taxon>
        <taxon>Marchantiales</taxon>
        <taxon>Ricciaceae</taxon>
        <taxon>Riccia</taxon>
    </lineage>
</organism>
<evidence type="ECO:0000313" key="5">
    <source>
        <dbReference type="Proteomes" id="UP001633002"/>
    </source>
</evidence>
<feature type="compositionally biased region" description="Basic residues" evidence="2">
    <location>
        <begin position="513"/>
        <end position="522"/>
    </location>
</feature>
<dbReference type="AlphaFoldDB" id="A0ABD3H8B4"/>
<dbReference type="SUPFAM" id="SSF57756">
    <property type="entry name" value="Retrovirus zinc finger-like domains"/>
    <property type="match status" value="1"/>
</dbReference>
<keyword evidence="1" id="KW-0863">Zinc-finger</keyword>
<dbReference type="GO" id="GO:0008270">
    <property type="term" value="F:zinc ion binding"/>
    <property type="evidence" value="ECO:0007669"/>
    <property type="project" value="UniProtKB-KW"/>
</dbReference>
<keyword evidence="1" id="KW-0862">Zinc</keyword>
<dbReference type="Proteomes" id="UP001633002">
    <property type="component" value="Unassembled WGS sequence"/>
</dbReference>
<dbReference type="Gene3D" id="4.10.60.10">
    <property type="entry name" value="Zinc finger, CCHC-type"/>
    <property type="match status" value="1"/>
</dbReference>
<dbReference type="InterPro" id="IPR036875">
    <property type="entry name" value="Znf_CCHC_sf"/>
</dbReference>
<feature type="region of interest" description="Disordered" evidence="2">
    <location>
        <begin position="119"/>
        <end position="224"/>
    </location>
</feature>